<name>A0A5E4N9V2_9HEMI</name>
<sequence length="158" mass="17618">MRADTADGRATVVGGKQGRCRTARIKLYFNAVRLCWRRFGVAGGRRKTGTENGVQQPRDENDAWADERNGARRRDGGRERKGLRRGLDVAAAETGENRPRDGLGASSGGRDLGAVMKINAGEKRRRGRPKTRRLDRIMNDERTAVVFRRWENGLKAGV</sequence>
<organism evidence="2 3">
    <name type="scientific">Cinara cedri</name>
    <dbReference type="NCBI Taxonomy" id="506608"/>
    <lineage>
        <taxon>Eukaryota</taxon>
        <taxon>Metazoa</taxon>
        <taxon>Ecdysozoa</taxon>
        <taxon>Arthropoda</taxon>
        <taxon>Hexapoda</taxon>
        <taxon>Insecta</taxon>
        <taxon>Pterygota</taxon>
        <taxon>Neoptera</taxon>
        <taxon>Paraneoptera</taxon>
        <taxon>Hemiptera</taxon>
        <taxon>Sternorrhyncha</taxon>
        <taxon>Aphidomorpha</taxon>
        <taxon>Aphidoidea</taxon>
        <taxon>Aphididae</taxon>
        <taxon>Lachninae</taxon>
        <taxon>Cinara</taxon>
    </lineage>
</organism>
<protein>
    <submittedName>
        <fullName evidence="2">Uncharacterized protein</fullName>
    </submittedName>
</protein>
<dbReference type="EMBL" id="CABPRJ010001469">
    <property type="protein sequence ID" value="VVC38354.1"/>
    <property type="molecule type" value="Genomic_DNA"/>
</dbReference>
<evidence type="ECO:0000313" key="3">
    <source>
        <dbReference type="Proteomes" id="UP000325440"/>
    </source>
</evidence>
<feature type="region of interest" description="Disordered" evidence="1">
    <location>
        <begin position="45"/>
        <end position="113"/>
    </location>
</feature>
<gene>
    <name evidence="2" type="ORF">CINCED_3A010007</name>
</gene>
<evidence type="ECO:0000256" key="1">
    <source>
        <dbReference type="SAM" id="MobiDB-lite"/>
    </source>
</evidence>
<feature type="compositionally biased region" description="Basic and acidic residues" evidence="1">
    <location>
        <begin position="57"/>
        <end position="80"/>
    </location>
</feature>
<accession>A0A5E4N9V2</accession>
<keyword evidence="3" id="KW-1185">Reference proteome</keyword>
<dbReference type="Proteomes" id="UP000325440">
    <property type="component" value="Unassembled WGS sequence"/>
</dbReference>
<proteinExistence type="predicted"/>
<dbReference type="AlphaFoldDB" id="A0A5E4N9V2"/>
<reference evidence="2 3" key="1">
    <citation type="submission" date="2019-08" db="EMBL/GenBank/DDBJ databases">
        <authorList>
            <person name="Alioto T."/>
            <person name="Alioto T."/>
            <person name="Gomez Garrido J."/>
        </authorList>
    </citation>
    <scope>NUCLEOTIDE SEQUENCE [LARGE SCALE GENOMIC DNA]</scope>
</reference>
<evidence type="ECO:0000313" key="2">
    <source>
        <dbReference type="EMBL" id="VVC38354.1"/>
    </source>
</evidence>